<evidence type="ECO:0000259" key="6">
    <source>
        <dbReference type="Pfam" id="PF01869"/>
    </source>
</evidence>
<dbReference type="InterPro" id="IPR043129">
    <property type="entry name" value="ATPase_NBD"/>
</dbReference>
<keyword evidence="4" id="KW-0411">Iron-sulfur</keyword>
<evidence type="ECO:0000256" key="2">
    <source>
        <dbReference type="ARBA" id="ARBA00022723"/>
    </source>
</evidence>
<dbReference type="InterPro" id="IPR008275">
    <property type="entry name" value="CoA_E_activase_dom"/>
</dbReference>
<dbReference type="RefSeq" id="WP_024038123.1">
    <property type="nucleotide sequence ID" value="NZ_CACRUE010000026.1"/>
</dbReference>
<evidence type="ECO:0000256" key="3">
    <source>
        <dbReference type="ARBA" id="ARBA00023004"/>
    </source>
</evidence>
<evidence type="ECO:0000256" key="5">
    <source>
        <dbReference type="SAM" id="MobiDB-lite"/>
    </source>
</evidence>
<proteinExistence type="predicted"/>
<keyword evidence="2" id="KW-0479">Metal-binding</keyword>
<dbReference type="Pfam" id="PF09989">
    <property type="entry name" value="DUF2229"/>
    <property type="match status" value="1"/>
</dbReference>
<dbReference type="SUPFAM" id="SSF53067">
    <property type="entry name" value="Actin-like ATPase domain"/>
    <property type="match status" value="2"/>
</dbReference>
<feature type="compositionally biased region" description="Basic and acidic residues" evidence="5">
    <location>
        <begin position="1435"/>
        <end position="1456"/>
    </location>
</feature>
<name>A0A6N3C2U0_9FIRM</name>
<evidence type="ECO:0000313" key="8">
    <source>
        <dbReference type="EMBL" id="VYU11170.1"/>
    </source>
</evidence>
<feature type="domain" description="ATPase BadF/BadG/BcrA/BcrD type" evidence="6">
    <location>
        <begin position="7"/>
        <end position="256"/>
    </location>
</feature>
<feature type="domain" description="ATPase BadF/BadG/BcrA/BcrD type" evidence="6">
    <location>
        <begin position="321"/>
        <end position="574"/>
    </location>
</feature>
<dbReference type="NCBIfam" id="TIGR00241">
    <property type="entry name" value="CoA_E_activ"/>
    <property type="match status" value="1"/>
</dbReference>
<evidence type="ECO:0000259" key="7">
    <source>
        <dbReference type="Pfam" id="PF09989"/>
    </source>
</evidence>
<protein>
    <submittedName>
        <fullName evidence="8">Activator of (R)-2-hydroxyglutaryl-CoA dehydratase</fullName>
    </submittedName>
</protein>
<dbReference type="CDD" id="cd24035">
    <property type="entry name" value="ASKHA_NBD_O66634-like_rpt2"/>
    <property type="match status" value="1"/>
</dbReference>
<dbReference type="Gene3D" id="3.30.420.40">
    <property type="match status" value="4"/>
</dbReference>
<dbReference type="PANTHER" id="PTHR32329">
    <property type="entry name" value="BIFUNCTIONAL PROTEIN [INCLUDES 2-HYDROXYACYL-COA DEHYDRATASE (N-TER) AND ITS ACTIVATOR DOMAIN (C_TERM)-RELATED"/>
    <property type="match status" value="1"/>
</dbReference>
<dbReference type="PANTHER" id="PTHR32329:SF4">
    <property type="entry name" value="ACTIVATOR OF 2-HYDROXYACYL-COA DEHYDRATASE"/>
    <property type="match status" value="1"/>
</dbReference>
<evidence type="ECO:0000256" key="4">
    <source>
        <dbReference type="ARBA" id="ARBA00023014"/>
    </source>
</evidence>
<dbReference type="Pfam" id="PF01869">
    <property type="entry name" value="BcrAD_BadFG"/>
    <property type="match status" value="2"/>
</dbReference>
<organism evidence="8">
    <name type="scientific">Intestinibacter bartlettii</name>
    <dbReference type="NCBI Taxonomy" id="261299"/>
    <lineage>
        <taxon>Bacteria</taxon>
        <taxon>Bacillati</taxon>
        <taxon>Bacillota</taxon>
        <taxon>Clostridia</taxon>
        <taxon>Peptostreptococcales</taxon>
        <taxon>Peptostreptococcaceae</taxon>
        <taxon>Intestinibacter</taxon>
    </lineage>
</organism>
<accession>A0A6N3C2U0</accession>
<gene>
    <name evidence="8" type="primary">hgdC</name>
    <name evidence="8" type="ORF">IBLFYP30_01764</name>
</gene>
<dbReference type="CDD" id="cd24034">
    <property type="entry name" value="ASKHA_NBD_O66634-like_rpt1"/>
    <property type="match status" value="1"/>
</dbReference>
<feature type="domain" description="DUF2229" evidence="7">
    <location>
        <begin position="678"/>
        <end position="900"/>
    </location>
</feature>
<dbReference type="InterPro" id="IPR051805">
    <property type="entry name" value="Dehydratase_Activator_Redct"/>
</dbReference>
<dbReference type="EMBL" id="CACRUE010000026">
    <property type="protein sequence ID" value="VYU11170.1"/>
    <property type="molecule type" value="Genomic_DNA"/>
</dbReference>
<dbReference type="GO" id="GO:0051536">
    <property type="term" value="F:iron-sulfur cluster binding"/>
    <property type="evidence" value="ECO:0007669"/>
    <property type="project" value="UniProtKB-KW"/>
</dbReference>
<comment type="cofactor">
    <cofactor evidence="1">
        <name>[4Fe-4S] cluster</name>
        <dbReference type="ChEBI" id="CHEBI:49883"/>
    </cofactor>
</comment>
<sequence>MKKIFNVGIDVGSTTVKIVVLDKDKVIFKKYTRHFSDVKKAVKEVLTEVYEKLGDIRISTVVTGSGGIDISKYLGLKFVQEVISSTKAIETFNPETDVVIELGGEDAKITYLSGGIDQRMNGICAGGTGAFIDQMASLLKTDAAGLNEMAKDYKVIYPIASRCGVFAKTDIQPLINDGARKSDIAMSIFNAVVVQTVSVLSCGRAIEGNVAFLGGPLYFLSELRTAFKNVLNLSDENIIFPQDAQLYIAMGASILAKDEPDVNLSYLINKIKKIEGVNLSNAEGLEPLFKNKQEYDEFINRHNKSQVPKKDLKDIKGNCFLGIDAGSTTTKAALIDENCNLVYTYYSSNEGSPLQTSINIVKDIYNKLPKDVNIVSSCVTGYGEALLKKALKIDYGEIETMAHYKAAKYFDPEVDFILDIGGQDMKCLQIKNGVIDSIILNEACSSGCGSFLETFAKSLSMSIEDFAKEGTFSQNPVDLGSRCTVFMNSRVKQAQKEGATVADISAGLSYSVIKNALFKVIKIRDLNELGKNIVVQGGTFYNDLVLRSFEKLIGRNVTRPDISGIMGAFGAAIICKERYSEDHKTEFLNLEQLENIKVDSTVQRCKGCSNKCLLTINKFSEHEIFVSGNRCENGAALYGAEKPDPNKEKPINLFAYKYDRLFKHYKPLKLEDAPRGEVGLPRALNMYEDYPFWFTLFTKLGFKVTLSGRSSKKLYERGMTSIASETVCYPGKMVHGHIQSLIDKGVKTIFYPAVTHEYREDKTSDNHYNCPVVISYSEIIKNNVPDLKKKNIKFINPFMTLNDKENLKDRLCQVFSYYFADLNISKSEIRDAVDAAKEEEFAFKADIRRAGEEAVEKIQKENLKGIVLAGRPYHLDPEINHGMPELINSLDMAVLTEDSICHLAQVQRPLRVVDQWVYHSRLYKAAEFVKKYDNIELVQLNSFGCGLDAVTTEQVQEILAEKSKIYTVIKIDEGNNLGAAKIRLRSLKAAMAEREANHISVKNIKEHKINYTKNDKFDPKRKLLVPQMSPIHFQFIEKAVNLSGWNVEVLQDTSREIIEEGLRYVNNDACYPAIIVIGQLISALKSGKYDLNNVSVGITQTGGGCRATNYIGFLRKAMYESGFKDVPVVSLSAQGIEDNGLKENVSLSLINRGFMAVVYGDLFMKVLYRTRPYEKVKGSANALYEKWVKICMDSLENAKLSTFSKNIKNIIRDFDNLELLDIKKPRVGLVGEILVKFHPTANNNIVDVLEREGAEAVMPEMANFFLYSAVNGIYKKDHKLEGTTKGKFMCKFFIGLVSFYQKTYVKELKNSKRFNAPEKIIELSKKTASLVSVGNQTGEGWLLPGEMIELIESGVENIVCMQPFGCLPNHIIGKGPIKELKARYPKANIIPIDYDPSASEVNQINRIKLMLSRAFKNLHDDEDNTSKLSSKRKQFTVDDIKSNEEKTSEGKKAVNM</sequence>
<keyword evidence="3" id="KW-0408">Iron</keyword>
<reference evidence="8" key="1">
    <citation type="submission" date="2019-11" db="EMBL/GenBank/DDBJ databases">
        <authorList>
            <person name="Feng L."/>
        </authorList>
    </citation>
    <scope>NUCLEOTIDE SEQUENCE</scope>
    <source>
        <strain evidence="8">IbartlettiiLFYP30</strain>
    </source>
</reference>
<dbReference type="GO" id="GO:0046872">
    <property type="term" value="F:metal ion binding"/>
    <property type="evidence" value="ECO:0007669"/>
    <property type="project" value="UniProtKB-KW"/>
</dbReference>
<evidence type="ECO:0000256" key="1">
    <source>
        <dbReference type="ARBA" id="ARBA00001966"/>
    </source>
</evidence>
<feature type="region of interest" description="Disordered" evidence="5">
    <location>
        <begin position="1421"/>
        <end position="1456"/>
    </location>
</feature>
<dbReference type="InterPro" id="IPR002731">
    <property type="entry name" value="ATPase_BadF"/>
</dbReference>
<dbReference type="InterPro" id="IPR018709">
    <property type="entry name" value="CoA_activase_DUF2229"/>
</dbReference>